<evidence type="ECO:0000313" key="1">
    <source>
        <dbReference type="EMBL" id="TFV45768.1"/>
    </source>
</evidence>
<protein>
    <submittedName>
        <fullName evidence="1">Uncharacterized protein</fullName>
    </submittedName>
</protein>
<dbReference type="Proteomes" id="UP000297966">
    <property type="component" value="Unassembled WGS sequence"/>
</dbReference>
<dbReference type="EMBL" id="SPQT01000013">
    <property type="protein sequence ID" value="TFV45768.1"/>
    <property type="molecule type" value="Genomic_DNA"/>
</dbReference>
<name>A0A4Y9LQH8_9BRAD</name>
<reference evidence="1 2" key="1">
    <citation type="submission" date="2019-03" db="EMBL/GenBank/DDBJ databases">
        <title>Bradyrhizobium diversity isolated from nodules of Chamaecrista fasciculata.</title>
        <authorList>
            <person name="Klepa M.S."/>
            <person name="Urquiaga M.O."/>
            <person name="Hungria M."/>
            <person name="Delamuta J.R."/>
        </authorList>
    </citation>
    <scope>NUCLEOTIDE SEQUENCE [LARGE SCALE GENOMIC DNA]</scope>
    <source>
        <strain evidence="1 2">CNPSo 3448</strain>
    </source>
</reference>
<sequence length="254" mass="27469">MAPFLFGRMPRPASKAQGERMRITNPVDGWLQVVACSTFPDAAGEMVLHPRCDIDGIITAERIAATAVRYSGYDVPKPKWPRPGTVLPVTVDLADPTRFRIEWDLVPTGREAAERLAEHLRGEQQADTSGHRPFPRVWREVEHSGSSSALVNGLTPQQMEIALAGGAAALGLVPTTAKVLTAHEVQPSSAPGGTWDIALAVNDPNGGTGWEAVTRMSFSSSSRRENRTAVGNELPVLVDPDNRKRIIVDVVRLA</sequence>
<organism evidence="1 2">
    <name type="scientific">Bradyrhizobium niftali</name>
    <dbReference type="NCBI Taxonomy" id="2560055"/>
    <lineage>
        <taxon>Bacteria</taxon>
        <taxon>Pseudomonadati</taxon>
        <taxon>Pseudomonadota</taxon>
        <taxon>Alphaproteobacteria</taxon>
        <taxon>Hyphomicrobiales</taxon>
        <taxon>Nitrobacteraceae</taxon>
        <taxon>Bradyrhizobium</taxon>
    </lineage>
</organism>
<keyword evidence="2" id="KW-1185">Reference proteome</keyword>
<accession>A0A4Y9LQH8</accession>
<gene>
    <name evidence="1" type="ORF">E4K65_22015</name>
</gene>
<dbReference type="RefSeq" id="WP_135175964.1">
    <property type="nucleotide sequence ID" value="NZ_SPQT01000013.1"/>
</dbReference>
<comment type="caution">
    <text evidence="1">The sequence shown here is derived from an EMBL/GenBank/DDBJ whole genome shotgun (WGS) entry which is preliminary data.</text>
</comment>
<evidence type="ECO:0000313" key="2">
    <source>
        <dbReference type="Proteomes" id="UP000297966"/>
    </source>
</evidence>
<dbReference type="OrthoDB" id="115162at2"/>
<dbReference type="AlphaFoldDB" id="A0A4Y9LQH8"/>
<proteinExistence type="predicted"/>